<feature type="region of interest" description="Disordered" evidence="1">
    <location>
        <begin position="1"/>
        <end position="20"/>
    </location>
</feature>
<sequence length="435" mass="47009">MSEKQPLSEGSPLPSVATTSVCATSPNTSIIIQVSGRINTRSSLSRISQLAFSPGGSRLVALSRHPSTVPVANNRRWQNLHVFDAASWETVALSSYSPSNEYRVRAAEGARALAFGPETVEQQPMPRSSGLFSRKGKDKAVSEAPAVPHVPLVFLHGRQHGSNMESRGDYDLDIDRAQVEIGGAKKGAHTRNVPITEPIAVSPDGTAMIGRSAEDPTEIYIITLPPMAPHPHALGLKIPACVPGHLAKITHLDYMPDGKSIVSLGTDGTHRTNNISGSSPGQCLHRVRIDTKGYPASLMAISPDGAMVVSVWGRQIVRWYPATDVLLTYDLDEVRVVETWPLAFFANGSFLVCRIESGIDIVRVEDGASVGHLQWTQNGGNYATAAAVSTDGRQMALGLMTGRIMMHELRYVETSTLLVQDKPEEELPAYSKYDD</sequence>
<dbReference type="Gene3D" id="2.130.10.10">
    <property type="entry name" value="YVTN repeat-like/Quinoprotein amine dehydrogenase"/>
    <property type="match status" value="1"/>
</dbReference>
<dbReference type="SUPFAM" id="SSF82171">
    <property type="entry name" value="DPP6 N-terminal domain-like"/>
    <property type="match status" value="1"/>
</dbReference>
<dbReference type="AlphaFoldDB" id="A0A9W8UPX7"/>
<evidence type="ECO:0000313" key="3">
    <source>
        <dbReference type="Proteomes" id="UP001144673"/>
    </source>
</evidence>
<evidence type="ECO:0000313" key="2">
    <source>
        <dbReference type="EMBL" id="KAJ4158181.1"/>
    </source>
</evidence>
<gene>
    <name evidence="2" type="ORF">LMH87_008719</name>
</gene>
<reference evidence="2" key="1">
    <citation type="journal article" date="2023" name="Access Microbiol">
        <title>De-novo genome assembly for Akanthomyces muscarius, a biocontrol agent of insect agricultural pests.</title>
        <authorList>
            <person name="Erdos Z."/>
            <person name="Studholme D.J."/>
            <person name="Raymond B."/>
            <person name="Sharma M."/>
        </authorList>
    </citation>
    <scope>NUCLEOTIDE SEQUENCE</scope>
    <source>
        <strain evidence="2">Ve6</strain>
    </source>
</reference>
<dbReference type="RefSeq" id="XP_056056548.1">
    <property type="nucleotide sequence ID" value="XM_056201935.1"/>
</dbReference>
<dbReference type="GeneID" id="80895878"/>
<keyword evidence="3" id="KW-1185">Reference proteome</keyword>
<evidence type="ECO:0000256" key="1">
    <source>
        <dbReference type="SAM" id="MobiDB-lite"/>
    </source>
</evidence>
<accession>A0A9W8UPX7</accession>
<dbReference type="EMBL" id="JAJHUN010000006">
    <property type="protein sequence ID" value="KAJ4158181.1"/>
    <property type="molecule type" value="Genomic_DNA"/>
</dbReference>
<protein>
    <submittedName>
        <fullName evidence="2">Uncharacterized protein</fullName>
    </submittedName>
</protein>
<dbReference type="InterPro" id="IPR015943">
    <property type="entry name" value="WD40/YVTN_repeat-like_dom_sf"/>
</dbReference>
<organism evidence="2 3">
    <name type="scientific">Akanthomyces muscarius</name>
    <name type="common">Entomopathogenic fungus</name>
    <name type="synonym">Lecanicillium muscarium</name>
    <dbReference type="NCBI Taxonomy" id="2231603"/>
    <lineage>
        <taxon>Eukaryota</taxon>
        <taxon>Fungi</taxon>
        <taxon>Dikarya</taxon>
        <taxon>Ascomycota</taxon>
        <taxon>Pezizomycotina</taxon>
        <taxon>Sordariomycetes</taxon>
        <taxon>Hypocreomycetidae</taxon>
        <taxon>Hypocreales</taxon>
        <taxon>Cordycipitaceae</taxon>
        <taxon>Akanthomyces</taxon>
    </lineage>
</organism>
<proteinExistence type="predicted"/>
<name>A0A9W8UPX7_AKAMU</name>
<comment type="caution">
    <text evidence="2">The sequence shown here is derived from an EMBL/GenBank/DDBJ whole genome shotgun (WGS) entry which is preliminary data.</text>
</comment>
<dbReference type="Proteomes" id="UP001144673">
    <property type="component" value="Unassembled WGS sequence"/>
</dbReference>